<sequence length="96" mass="11044">MSREDILSFLQSHKDEFYQKYSVTKIGLFGSYAKGTASSESDVDVIVQLDKPNLLTLSAIRQELQETFKIPVDVIRLRETMNPFLKQQITQEAIYV</sequence>
<dbReference type="GO" id="GO:0046872">
    <property type="term" value="F:metal ion binding"/>
    <property type="evidence" value="ECO:0007669"/>
    <property type="project" value="UniProtKB-KW"/>
</dbReference>
<dbReference type="PATRIC" id="fig|1193502.14.peg.642"/>
<keyword evidence="12" id="KW-1185">Reference proteome</keyword>
<keyword evidence="4" id="KW-0548">Nucleotidyltransferase</keyword>
<dbReference type="Gene3D" id="3.30.460.10">
    <property type="entry name" value="Beta Polymerase, domain 2"/>
    <property type="match status" value="1"/>
</dbReference>
<dbReference type="EMBL" id="CP017111">
    <property type="protein sequence ID" value="AOO64421.1"/>
    <property type="molecule type" value="Genomic_DNA"/>
</dbReference>
<dbReference type="InterPro" id="IPR043519">
    <property type="entry name" value="NT_sf"/>
</dbReference>
<evidence type="ECO:0000313" key="11">
    <source>
        <dbReference type="EMBL" id="AOO64421.1"/>
    </source>
</evidence>
<protein>
    <submittedName>
        <fullName evidence="11">Putative nucleotidyltransferase</fullName>
    </submittedName>
</protein>
<dbReference type="InterPro" id="IPR052038">
    <property type="entry name" value="Type-VII_TA_antitoxin"/>
</dbReference>
<dbReference type="InterPro" id="IPR002934">
    <property type="entry name" value="Polymerase_NTP_transf_dom"/>
</dbReference>
<evidence type="ECO:0000256" key="2">
    <source>
        <dbReference type="ARBA" id="ARBA00022649"/>
    </source>
</evidence>
<dbReference type="AlphaFoldDB" id="A0A1D7THF3"/>
<dbReference type="GO" id="GO:0005524">
    <property type="term" value="F:ATP binding"/>
    <property type="evidence" value="ECO:0007669"/>
    <property type="project" value="UniProtKB-KW"/>
</dbReference>
<accession>A0A1D7THF3</accession>
<dbReference type="CDD" id="cd05403">
    <property type="entry name" value="NT_KNTase_like"/>
    <property type="match status" value="1"/>
</dbReference>
<keyword evidence="3 11" id="KW-0808">Transferase</keyword>
<dbReference type="Proteomes" id="UP000094609">
    <property type="component" value="Chromosome"/>
</dbReference>
<keyword evidence="5" id="KW-0479">Metal-binding</keyword>
<organism evidence="11 12">
    <name type="scientific">Sulfurospirillum halorespirans DSM 13726</name>
    <dbReference type="NCBI Taxonomy" id="1193502"/>
    <lineage>
        <taxon>Bacteria</taxon>
        <taxon>Pseudomonadati</taxon>
        <taxon>Campylobacterota</taxon>
        <taxon>Epsilonproteobacteria</taxon>
        <taxon>Campylobacterales</taxon>
        <taxon>Sulfurospirillaceae</taxon>
        <taxon>Sulfurospirillum</taxon>
    </lineage>
</organism>
<evidence type="ECO:0000256" key="4">
    <source>
        <dbReference type="ARBA" id="ARBA00022695"/>
    </source>
</evidence>
<evidence type="ECO:0000256" key="7">
    <source>
        <dbReference type="ARBA" id="ARBA00022840"/>
    </source>
</evidence>
<dbReference type="Pfam" id="PF01909">
    <property type="entry name" value="NTP_transf_2"/>
    <property type="match status" value="1"/>
</dbReference>
<reference evidence="12" key="1">
    <citation type="submission" date="2016-08" db="EMBL/GenBank/DDBJ databases">
        <title>Complete genome sequence of the organohalide-respiring Epsilonproteobacterium Sulfurospirillum halorespirans.</title>
        <authorList>
            <person name="Goris T."/>
            <person name="Zimmermann J."/>
            <person name="Schenz B."/>
            <person name="Lemos M."/>
            <person name="Hackermueller J."/>
            <person name="Diekert G."/>
        </authorList>
    </citation>
    <scope>NUCLEOTIDE SEQUENCE [LARGE SCALE GENOMIC DNA]</scope>
    <source>
        <strain>DSM 13726</strain>
        <strain evidence="12">PCE-M2</strain>
    </source>
</reference>
<feature type="domain" description="Polymerase nucleotidyl transferase" evidence="10">
    <location>
        <begin position="12"/>
        <end position="96"/>
    </location>
</feature>
<dbReference type="SUPFAM" id="SSF81301">
    <property type="entry name" value="Nucleotidyltransferase"/>
    <property type="match status" value="1"/>
</dbReference>
<comment type="similarity">
    <text evidence="9">Belongs to the MntA antitoxin family.</text>
</comment>
<evidence type="ECO:0000256" key="5">
    <source>
        <dbReference type="ARBA" id="ARBA00022723"/>
    </source>
</evidence>
<evidence type="ECO:0000313" key="12">
    <source>
        <dbReference type="Proteomes" id="UP000094609"/>
    </source>
</evidence>
<gene>
    <name evidence="11" type="ORF">SHALO_0632</name>
</gene>
<evidence type="ECO:0000256" key="1">
    <source>
        <dbReference type="ARBA" id="ARBA00001946"/>
    </source>
</evidence>
<proteinExistence type="inferred from homology"/>
<evidence type="ECO:0000256" key="3">
    <source>
        <dbReference type="ARBA" id="ARBA00022679"/>
    </source>
</evidence>
<dbReference type="PANTHER" id="PTHR33571:SF14">
    <property type="entry name" value="PROTEIN ADENYLYLTRANSFERASE MJ0435-RELATED"/>
    <property type="match status" value="1"/>
</dbReference>
<name>A0A1D7THF3_9BACT</name>
<dbReference type="GO" id="GO:0016779">
    <property type="term" value="F:nucleotidyltransferase activity"/>
    <property type="evidence" value="ECO:0007669"/>
    <property type="project" value="UniProtKB-KW"/>
</dbReference>
<comment type="cofactor">
    <cofactor evidence="1">
        <name>Mg(2+)</name>
        <dbReference type="ChEBI" id="CHEBI:18420"/>
    </cofactor>
</comment>
<evidence type="ECO:0000256" key="9">
    <source>
        <dbReference type="ARBA" id="ARBA00038276"/>
    </source>
</evidence>
<keyword evidence="8" id="KW-0460">Magnesium</keyword>
<keyword evidence="7" id="KW-0067">ATP-binding</keyword>
<dbReference type="RefSeq" id="WP_025343821.1">
    <property type="nucleotide sequence ID" value="NZ_CP017111.1"/>
</dbReference>
<dbReference type="KEGG" id="shal:SHALO_0632"/>
<evidence type="ECO:0000259" key="10">
    <source>
        <dbReference type="Pfam" id="PF01909"/>
    </source>
</evidence>
<keyword evidence="6" id="KW-0547">Nucleotide-binding</keyword>
<dbReference type="PANTHER" id="PTHR33571">
    <property type="entry name" value="SSL8005 PROTEIN"/>
    <property type="match status" value="1"/>
</dbReference>
<dbReference type="STRING" id="1193502.SHALO_0632"/>
<keyword evidence="2" id="KW-1277">Toxin-antitoxin system</keyword>
<evidence type="ECO:0000256" key="6">
    <source>
        <dbReference type="ARBA" id="ARBA00022741"/>
    </source>
</evidence>
<evidence type="ECO:0000256" key="8">
    <source>
        <dbReference type="ARBA" id="ARBA00022842"/>
    </source>
</evidence>